<evidence type="ECO:0000256" key="3">
    <source>
        <dbReference type="ARBA" id="ARBA00023125"/>
    </source>
</evidence>
<dbReference type="InterPro" id="IPR039420">
    <property type="entry name" value="WalR-like"/>
</dbReference>
<dbReference type="PROSITE" id="PS50110">
    <property type="entry name" value="RESPONSE_REGULATORY"/>
    <property type="match status" value="1"/>
</dbReference>
<dbReference type="SUPFAM" id="SSF52172">
    <property type="entry name" value="CheY-like"/>
    <property type="match status" value="1"/>
</dbReference>
<evidence type="ECO:0000259" key="6">
    <source>
        <dbReference type="PROSITE" id="PS50043"/>
    </source>
</evidence>
<evidence type="ECO:0000256" key="4">
    <source>
        <dbReference type="ARBA" id="ARBA00023163"/>
    </source>
</evidence>
<dbReference type="SMART" id="SM00421">
    <property type="entry name" value="HTH_LUXR"/>
    <property type="match status" value="1"/>
</dbReference>
<dbReference type="PROSITE" id="PS00622">
    <property type="entry name" value="HTH_LUXR_1"/>
    <property type="match status" value="1"/>
</dbReference>
<dbReference type="PANTHER" id="PTHR43214">
    <property type="entry name" value="TWO-COMPONENT RESPONSE REGULATOR"/>
    <property type="match status" value="1"/>
</dbReference>
<dbReference type="EMBL" id="JAMDHD010000005">
    <property type="protein sequence ID" value="MDD0984028.1"/>
    <property type="molecule type" value="Genomic_DNA"/>
</dbReference>
<dbReference type="SUPFAM" id="SSF46894">
    <property type="entry name" value="C-terminal effector domain of the bipartite response regulators"/>
    <property type="match status" value="1"/>
</dbReference>
<dbReference type="Proteomes" id="UP001148189">
    <property type="component" value="Unassembled WGS sequence"/>
</dbReference>
<dbReference type="InterPro" id="IPR058245">
    <property type="entry name" value="NreC/VraR/RcsB-like_REC"/>
</dbReference>
<evidence type="ECO:0000256" key="5">
    <source>
        <dbReference type="PROSITE-ProRule" id="PRU00169"/>
    </source>
</evidence>
<dbReference type="InterPro" id="IPR016032">
    <property type="entry name" value="Sig_transdc_resp-reg_C-effctor"/>
</dbReference>
<gene>
    <name evidence="8" type="ORF">M5G21_03495</name>
</gene>
<feature type="domain" description="HTH luxR-type" evidence="6">
    <location>
        <begin position="141"/>
        <end position="206"/>
    </location>
</feature>
<evidence type="ECO:0000256" key="2">
    <source>
        <dbReference type="ARBA" id="ARBA00023015"/>
    </source>
</evidence>
<keyword evidence="1 5" id="KW-0597">Phosphoprotein</keyword>
<comment type="caution">
    <text evidence="8">The sequence shown here is derived from an EMBL/GenBank/DDBJ whole genome shotgun (WGS) entry which is preliminary data.</text>
</comment>
<proteinExistence type="predicted"/>
<dbReference type="InterPro" id="IPR011006">
    <property type="entry name" value="CheY-like_superfamily"/>
</dbReference>
<accession>A0ABT5N678</accession>
<evidence type="ECO:0000313" key="9">
    <source>
        <dbReference type="Proteomes" id="UP001148189"/>
    </source>
</evidence>
<dbReference type="Pfam" id="PF00072">
    <property type="entry name" value="Response_reg"/>
    <property type="match status" value="1"/>
</dbReference>
<dbReference type="InterPro" id="IPR001789">
    <property type="entry name" value="Sig_transdc_resp-reg_receiver"/>
</dbReference>
<evidence type="ECO:0000256" key="1">
    <source>
        <dbReference type="ARBA" id="ARBA00022553"/>
    </source>
</evidence>
<evidence type="ECO:0000259" key="7">
    <source>
        <dbReference type="PROSITE" id="PS50110"/>
    </source>
</evidence>
<keyword evidence="4" id="KW-0804">Transcription</keyword>
<sequence>MYTALVVDEHPFIRTAVVMLLSQERFETVAETNNGADAVQLARQHQPDLIVLDIGLPKLDGLEVIRRIKALKLASKILVLTSQLPTFYASRCRSMGADGYICKVDEPQKFREALTTVMSGYTVFPSLETDSVRRGDQDASDQHLISALSNRELVVLQQLARGMSNLQIGELMLLSNKNISAYKKRLLSKLKLTSQVGLADFAKRNALI</sequence>
<name>A0ABT5N678_9PSED</name>
<dbReference type="PROSITE" id="PS50043">
    <property type="entry name" value="HTH_LUXR_2"/>
    <property type="match status" value="1"/>
</dbReference>
<reference evidence="8" key="1">
    <citation type="submission" date="2022-05" db="EMBL/GenBank/DDBJ databases">
        <title>Novel Pseudomonas spp. Isolated from a Rainbow Trout Aquaculture Facility.</title>
        <authorList>
            <person name="Testerman T."/>
            <person name="Graf J."/>
        </authorList>
    </citation>
    <scope>NUCLEOTIDE SEQUENCE</scope>
    <source>
        <strain evidence="8">ID1050</strain>
    </source>
</reference>
<feature type="modified residue" description="4-aspartylphosphate" evidence="5">
    <location>
        <position position="53"/>
    </location>
</feature>
<keyword evidence="9" id="KW-1185">Reference proteome</keyword>
<organism evidence="8 9">
    <name type="scientific">Pseudomonas shahriarae</name>
    <dbReference type="NCBI Taxonomy" id="2745512"/>
    <lineage>
        <taxon>Bacteria</taxon>
        <taxon>Pseudomonadati</taxon>
        <taxon>Pseudomonadota</taxon>
        <taxon>Gammaproteobacteria</taxon>
        <taxon>Pseudomonadales</taxon>
        <taxon>Pseudomonadaceae</taxon>
        <taxon>Pseudomonas</taxon>
    </lineage>
</organism>
<dbReference type="RefSeq" id="WP_169960238.1">
    <property type="nucleotide sequence ID" value="NZ_JAMDHD010000005.1"/>
</dbReference>
<evidence type="ECO:0000313" key="8">
    <source>
        <dbReference type="EMBL" id="MDD0984028.1"/>
    </source>
</evidence>
<dbReference type="PANTHER" id="PTHR43214:SF41">
    <property type="entry name" value="NITRATE_NITRITE RESPONSE REGULATOR PROTEIN NARP"/>
    <property type="match status" value="1"/>
</dbReference>
<dbReference type="Gene3D" id="3.40.50.2300">
    <property type="match status" value="1"/>
</dbReference>
<feature type="domain" description="Response regulatory" evidence="7">
    <location>
        <begin position="3"/>
        <end position="118"/>
    </location>
</feature>
<dbReference type="SMART" id="SM00448">
    <property type="entry name" value="REC"/>
    <property type="match status" value="1"/>
</dbReference>
<dbReference type="CDD" id="cd17535">
    <property type="entry name" value="REC_NarL-like"/>
    <property type="match status" value="1"/>
</dbReference>
<dbReference type="Pfam" id="PF00196">
    <property type="entry name" value="GerE"/>
    <property type="match status" value="1"/>
</dbReference>
<dbReference type="PRINTS" id="PR00038">
    <property type="entry name" value="HTHLUXR"/>
</dbReference>
<keyword evidence="2" id="KW-0805">Transcription regulation</keyword>
<dbReference type="InterPro" id="IPR000792">
    <property type="entry name" value="Tscrpt_reg_LuxR_C"/>
</dbReference>
<protein>
    <submittedName>
        <fullName evidence="8">Response regulator transcription factor</fullName>
    </submittedName>
</protein>
<keyword evidence="3" id="KW-0238">DNA-binding</keyword>